<proteinExistence type="predicted"/>
<evidence type="ECO:0000313" key="1">
    <source>
        <dbReference type="EMBL" id="SAK73917.1"/>
    </source>
</evidence>
<dbReference type="EMBL" id="FCOB02000016">
    <property type="protein sequence ID" value="SAK73917.1"/>
    <property type="molecule type" value="Genomic_DNA"/>
</dbReference>
<accession>A0A158BXD9</accession>
<dbReference type="Proteomes" id="UP000054978">
    <property type="component" value="Unassembled WGS sequence"/>
</dbReference>
<organism evidence="1 2">
    <name type="scientific">Caballeronia ptereochthonis</name>
    <dbReference type="NCBI Taxonomy" id="1777144"/>
    <lineage>
        <taxon>Bacteria</taxon>
        <taxon>Pseudomonadati</taxon>
        <taxon>Pseudomonadota</taxon>
        <taxon>Betaproteobacteria</taxon>
        <taxon>Burkholderiales</taxon>
        <taxon>Burkholderiaceae</taxon>
        <taxon>Caballeronia</taxon>
    </lineage>
</organism>
<name>A0A158BXD9_9BURK</name>
<gene>
    <name evidence="1" type="ORF">AWB83_03673</name>
</gene>
<evidence type="ECO:0000313" key="2">
    <source>
        <dbReference type="Proteomes" id="UP000054978"/>
    </source>
</evidence>
<sequence>MCAVIVHHQMHIQVGRHAGFDGAQETQEFVAAMTPVHLADHFASDNVQRSKERGRTVTHVVVSASLGNAWGQRQYGLRAVQCLYLALLVNAQHHRLERRIQVQADNIAHLVDE</sequence>
<keyword evidence="2" id="KW-1185">Reference proteome</keyword>
<protein>
    <submittedName>
        <fullName evidence="1">Uncharacterized protein</fullName>
    </submittedName>
</protein>
<comment type="caution">
    <text evidence="1">The sequence shown here is derived from an EMBL/GenBank/DDBJ whole genome shotgun (WGS) entry which is preliminary data.</text>
</comment>
<reference evidence="1" key="1">
    <citation type="submission" date="2016-01" db="EMBL/GenBank/DDBJ databases">
        <authorList>
            <person name="Peeters C."/>
        </authorList>
    </citation>
    <scope>NUCLEOTIDE SEQUENCE [LARGE SCALE GENOMIC DNA]</scope>
    <source>
        <strain evidence="1">LMG 29326</strain>
    </source>
</reference>
<dbReference type="AlphaFoldDB" id="A0A158BXD9"/>